<dbReference type="SUPFAM" id="SSF52540">
    <property type="entry name" value="P-loop containing nucleoside triphosphate hydrolases"/>
    <property type="match status" value="1"/>
</dbReference>
<dbReference type="PANTHER" id="PTHR46743">
    <property type="entry name" value="TEICHOIC ACIDS EXPORT ATP-BINDING PROTEIN TAGH"/>
    <property type="match status" value="1"/>
</dbReference>
<evidence type="ECO:0000256" key="1">
    <source>
        <dbReference type="ARBA" id="ARBA00005417"/>
    </source>
</evidence>
<keyword evidence="2" id="KW-0813">Transport</keyword>
<protein>
    <submittedName>
        <fullName evidence="6">ABC transporter ATP-binding protein</fullName>
    </submittedName>
</protein>
<dbReference type="InterPro" id="IPR027417">
    <property type="entry name" value="P-loop_NTPase"/>
</dbReference>
<proteinExistence type="inferred from homology"/>
<dbReference type="Gene3D" id="3.40.50.300">
    <property type="entry name" value="P-loop containing nucleotide triphosphate hydrolases"/>
    <property type="match status" value="1"/>
</dbReference>
<dbReference type="InterPro" id="IPR003593">
    <property type="entry name" value="AAA+_ATPase"/>
</dbReference>
<evidence type="ECO:0000313" key="7">
    <source>
        <dbReference type="Proteomes" id="UP001143304"/>
    </source>
</evidence>
<comment type="similarity">
    <text evidence="1">Belongs to the ABC transporter superfamily.</text>
</comment>
<dbReference type="Pfam" id="PF00005">
    <property type="entry name" value="ABC_tran"/>
    <property type="match status" value="1"/>
</dbReference>
<reference evidence="6" key="1">
    <citation type="submission" date="2019-02" db="EMBL/GenBank/DDBJ databases">
        <authorList>
            <person name="Li S.-H."/>
        </authorList>
    </citation>
    <scope>NUCLEOTIDE SEQUENCE</scope>
    <source>
        <strain evidence="6">IMCC11814</strain>
    </source>
</reference>
<keyword evidence="4 6" id="KW-0067">ATP-binding</keyword>
<evidence type="ECO:0000259" key="5">
    <source>
        <dbReference type="PROSITE" id="PS50893"/>
    </source>
</evidence>
<dbReference type="CDD" id="cd03220">
    <property type="entry name" value="ABC_KpsT_Wzt"/>
    <property type="match status" value="1"/>
</dbReference>
<dbReference type="InterPro" id="IPR050683">
    <property type="entry name" value="Bact_Polysacc_Export_ATP-bd"/>
</dbReference>
<dbReference type="GO" id="GO:0005524">
    <property type="term" value="F:ATP binding"/>
    <property type="evidence" value="ECO:0007669"/>
    <property type="project" value="UniProtKB-KW"/>
</dbReference>
<evidence type="ECO:0000256" key="4">
    <source>
        <dbReference type="ARBA" id="ARBA00022840"/>
    </source>
</evidence>
<dbReference type="InterPro" id="IPR015860">
    <property type="entry name" value="ABC_transpr_TagH-like"/>
</dbReference>
<keyword evidence="3" id="KW-0547">Nucleotide-binding</keyword>
<dbReference type="Proteomes" id="UP001143304">
    <property type="component" value="Unassembled WGS sequence"/>
</dbReference>
<dbReference type="PANTHER" id="PTHR46743:SF2">
    <property type="entry name" value="TEICHOIC ACIDS EXPORT ATP-BINDING PROTEIN TAGH"/>
    <property type="match status" value="1"/>
</dbReference>
<name>A0ABT3TAY5_9GAMM</name>
<sequence length="244" mass="26123">MLEMESVSLSYHTGKKTFDAGTHHVLNNVSLTLCKGEALGVIGRNGVGKTTTLRLMAGILAPTSGRVKVAEGKSASLLTLGLGFKPDLSGRDNALLAAMLQGSSRKEAEAFLGDIKAFSELGESFELPVKNYSAGMRARLAFTAALMTHVDILLIDEILSVGDAQFRGKALNAMQNRISGEQTVVFVSHMTDQVKVLCDRVIWLEHGKVVAEGPAEEVVDAYTRQVSIENKYVPEDEEGGQASG</sequence>
<gene>
    <name evidence="6" type="ORF">EYC82_17835</name>
</gene>
<evidence type="ECO:0000313" key="6">
    <source>
        <dbReference type="EMBL" id="MCX2979204.1"/>
    </source>
</evidence>
<dbReference type="InterPro" id="IPR003439">
    <property type="entry name" value="ABC_transporter-like_ATP-bd"/>
</dbReference>
<accession>A0ABT3TAY5</accession>
<comment type="caution">
    <text evidence="6">The sequence shown here is derived from an EMBL/GenBank/DDBJ whole genome shotgun (WGS) entry which is preliminary data.</text>
</comment>
<evidence type="ECO:0000256" key="3">
    <source>
        <dbReference type="ARBA" id="ARBA00022741"/>
    </source>
</evidence>
<organism evidence="6 7">
    <name type="scientific">Candidatus Marimicrobium litorale</name>
    <dbReference type="NCBI Taxonomy" id="2518991"/>
    <lineage>
        <taxon>Bacteria</taxon>
        <taxon>Pseudomonadati</taxon>
        <taxon>Pseudomonadota</taxon>
        <taxon>Gammaproteobacteria</taxon>
        <taxon>Cellvibrionales</taxon>
        <taxon>Halieaceae</taxon>
        <taxon>Marimicrobium</taxon>
    </lineage>
</organism>
<dbReference type="EMBL" id="SHNO01000003">
    <property type="protein sequence ID" value="MCX2979204.1"/>
    <property type="molecule type" value="Genomic_DNA"/>
</dbReference>
<feature type="domain" description="ABC transporter" evidence="5">
    <location>
        <begin position="2"/>
        <end position="231"/>
    </location>
</feature>
<evidence type="ECO:0000256" key="2">
    <source>
        <dbReference type="ARBA" id="ARBA00022448"/>
    </source>
</evidence>
<dbReference type="PROSITE" id="PS50893">
    <property type="entry name" value="ABC_TRANSPORTER_2"/>
    <property type="match status" value="1"/>
</dbReference>
<keyword evidence="7" id="KW-1185">Reference proteome</keyword>
<dbReference type="SMART" id="SM00382">
    <property type="entry name" value="AAA"/>
    <property type="match status" value="1"/>
</dbReference>